<protein>
    <submittedName>
        <fullName evidence="1">Uncharacterized protein</fullName>
    </submittedName>
</protein>
<accession>A0A7S0GE90</accession>
<gene>
    <name evidence="1" type="ORF">PINE0816_LOCUS7808</name>
</gene>
<proteinExistence type="predicted"/>
<reference evidence="1" key="1">
    <citation type="submission" date="2021-01" db="EMBL/GenBank/DDBJ databases">
        <authorList>
            <person name="Corre E."/>
            <person name="Pelletier E."/>
            <person name="Niang G."/>
            <person name="Scheremetjew M."/>
            <person name="Finn R."/>
            <person name="Kale V."/>
            <person name="Holt S."/>
            <person name="Cochrane G."/>
            <person name="Meng A."/>
            <person name="Brown T."/>
            <person name="Cohen L."/>
        </authorList>
    </citation>
    <scope>NUCLEOTIDE SEQUENCE</scope>
    <source>
        <strain evidence="1">CCAP1064/1</strain>
    </source>
</reference>
<evidence type="ECO:0000313" key="1">
    <source>
        <dbReference type="EMBL" id="CAD8411683.1"/>
    </source>
</evidence>
<sequence>MSVFNMIISFTTGQLSKDWIKSTVKYANGKRAMKAFQDHFSGEGNASRNPLSEADRLEDLLHYKEERAMSFKTFLTQCQKMYNILEIEGDAMSEEAKLRFLFQKIQYQDLHTAIQVLRTMLITNDSISYTQAANHLSTAVSELSEYLKKNRNISATTSSGHNSSGKSAIHNADGSIIIVHIPSWRT</sequence>
<dbReference type="EMBL" id="HBEL01016363">
    <property type="protein sequence ID" value="CAD8411683.1"/>
    <property type="molecule type" value="Transcribed_RNA"/>
</dbReference>
<organism evidence="1">
    <name type="scientific">Proboscia inermis</name>
    <dbReference type="NCBI Taxonomy" id="420281"/>
    <lineage>
        <taxon>Eukaryota</taxon>
        <taxon>Sar</taxon>
        <taxon>Stramenopiles</taxon>
        <taxon>Ochrophyta</taxon>
        <taxon>Bacillariophyta</taxon>
        <taxon>Coscinodiscophyceae</taxon>
        <taxon>Rhizosoleniophycidae</taxon>
        <taxon>Rhizosoleniales</taxon>
        <taxon>Rhizosoleniaceae</taxon>
        <taxon>Proboscia</taxon>
    </lineage>
</organism>
<name>A0A7S0GE90_9STRA</name>
<dbReference type="AlphaFoldDB" id="A0A7S0GE90"/>